<evidence type="ECO:0000313" key="20">
    <source>
        <dbReference type="EMBL" id="AWD33180.1"/>
    </source>
</evidence>
<keyword evidence="3 15" id="KW-0813">Transport</keyword>
<dbReference type="PROSITE" id="PS51196">
    <property type="entry name" value="SECA_MOTOR_DEAD"/>
    <property type="match status" value="1"/>
</dbReference>
<dbReference type="InterPro" id="IPR044722">
    <property type="entry name" value="SecA_SF2_C"/>
</dbReference>
<dbReference type="InterPro" id="IPR020937">
    <property type="entry name" value="SecA_CS"/>
</dbReference>
<keyword evidence="8 15" id="KW-0547">Nucleotide-binding</keyword>
<feature type="domain" description="Helicase ATP-binding" evidence="17">
    <location>
        <begin position="90"/>
        <end position="250"/>
    </location>
</feature>
<feature type="binding site" evidence="15">
    <location>
        <position position="88"/>
    </location>
    <ligand>
        <name>ATP</name>
        <dbReference type="ChEBI" id="CHEBI:30616"/>
    </ligand>
</feature>
<evidence type="ECO:0000313" key="21">
    <source>
        <dbReference type="Proteomes" id="UP000244519"/>
    </source>
</evidence>
<dbReference type="GO" id="GO:0017038">
    <property type="term" value="P:protein import"/>
    <property type="evidence" value="ECO:0007669"/>
    <property type="project" value="InterPro"/>
</dbReference>
<dbReference type="InterPro" id="IPR036670">
    <property type="entry name" value="SecA_X-link_sf"/>
</dbReference>
<dbReference type="GO" id="GO:0043952">
    <property type="term" value="P:protein transport by the Sec complex"/>
    <property type="evidence" value="ECO:0007669"/>
    <property type="project" value="UniProtKB-ARBA"/>
</dbReference>
<keyword evidence="14 15" id="KW-0472">Membrane</keyword>
<dbReference type="KEGG" id="fso:Fsol_00383"/>
<dbReference type="HAMAP" id="MF_01382">
    <property type="entry name" value="SecA"/>
    <property type="match status" value="1"/>
</dbReference>
<dbReference type="SMART" id="SM00957">
    <property type="entry name" value="SecA_DEAD"/>
    <property type="match status" value="1"/>
</dbReference>
<keyword evidence="13 15" id="KW-0811">Translocation</keyword>
<evidence type="ECO:0000256" key="6">
    <source>
        <dbReference type="ARBA" id="ARBA00022519"/>
    </source>
</evidence>
<evidence type="ECO:0000256" key="5">
    <source>
        <dbReference type="ARBA" id="ARBA00022490"/>
    </source>
</evidence>
<dbReference type="Proteomes" id="UP000244519">
    <property type="component" value="Chromosome"/>
</dbReference>
<dbReference type="GO" id="GO:0005886">
    <property type="term" value="C:plasma membrane"/>
    <property type="evidence" value="ECO:0007669"/>
    <property type="project" value="UniProtKB-SubCell"/>
</dbReference>
<evidence type="ECO:0000256" key="4">
    <source>
        <dbReference type="ARBA" id="ARBA00022475"/>
    </source>
</evidence>
<dbReference type="Pfam" id="PF01043">
    <property type="entry name" value="SecA_PP_bind"/>
    <property type="match status" value="1"/>
</dbReference>
<reference evidence="20 21" key="1">
    <citation type="journal article" date="2018" name="Genome Biol. Evol.">
        <title>The Genome Sequence of "Candidatus Fokinia solitaria": Insights on Reductive Evolution in Rickettsiales.</title>
        <authorList>
            <person name="Floriano A.M."/>
            <person name="Castelli M."/>
            <person name="Krenek S."/>
            <person name="Berendonk T.U."/>
            <person name="Bazzocchi C."/>
            <person name="Petroni G."/>
            <person name="Sassera D."/>
        </authorList>
    </citation>
    <scope>NUCLEOTIDE SEQUENCE [LARGE SCALE GENOMIC DNA]</scope>
    <source>
        <strain evidence="20">Rio ETE_ALG 3VII</strain>
    </source>
</reference>
<evidence type="ECO:0000256" key="2">
    <source>
        <dbReference type="ARBA" id="ARBA00007650"/>
    </source>
</evidence>
<dbReference type="GO" id="GO:0006605">
    <property type="term" value="P:protein targeting"/>
    <property type="evidence" value="ECO:0007669"/>
    <property type="project" value="UniProtKB-UniRule"/>
</dbReference>
<dbReference type="GO" id="GO:0031522">
    <property type="term" value="C:cell envelope Sec protein transport complex"/>
    <property type="evidence" value="ECO:0007669"/>
    <property type="project" value="TreeGrafter"/>
</dbReference>
<dbReference type="GO" id="GO:0065002">
    <property type="term" value="P:intracellular protein transmembrane transport"/>
    <property type="evidence" value="ECO:0007669"/>
    <property type="project" value="UniProtKB-UniRule"/>
</dbReference>
<dbReference type="NCBIfam" id="NF009538">
    <property type="entry name" value="PRK12904.1"/>
    <property type="match status" value="1"/>
</dbReference>
<dbReference type="Pfam" id="PF21090">
    <property type="entry name" value="P-loop_SecA"/>
    <property type="match status" value="1"/>
</dbReference>
<sequence>MFLKFLKRFFSKNSDKKYIQNAYEVVGQINALEEKFQKMTDAEMFAYVPTIKQKISNGCVLNEVLPETFALVREAGVRSIGKRHFDVQLIGGMVLHDGDIAEMPTGEGKTLVATLAAVLNALLEKGVHIITTNPYLAGRDSESMGKIYNFLGLSVSCVLSTMSNTEKRAAYRSDIIYGTNSEFGFDYLRDHLHYKLIDMVQEQHYYAIIDEADSILIDEGRTPLIISGASATDTAIYQRINDITSLLTATNYEVDHKNKSVQLTDDGAENVESIIIKHKLIAQDSKLYDAENLHILHHIEQALKAQKLFKRDVDYIVKNGTAMIIDEFTGRVLQGRRYSDGLHQAIEAKEGLAIQPENEIIASITLQNYFRMYDKIAGMTGTAKTEERELQEIYSLNVRKIPPNKPLIRVDEEDVIFRTEKEKNKAIVSEIMKAHSKGQPVLIGTVSVEKSELISNLLEKEHIPHKVLNAKHDAQEAEIISDAGRIKAVTVATNMAGRGTDIELGGKMPLEVEEFDKHNEDANKVKELGGLLVIGTERHESRRIDQQLRGRAGRQGDPGRSIFFLSLEDDLMKLFGSAKLSVFLQKLGIRENEAITHPWITKAIQRAQQKVEMRNFELRKNLIQYDDVINKQRKIIYAKRLEYLTRGDFLNDDINATIAAFFQKLVEHSYDESCDEFDVDKIQTLVSELIGKEYKMSIQDNRHSKSHSKKIAEGLVDFTSDIIVKLREENDEFLTTIQNTLLSILDAFWREHLKFLEYLRIGINLRSYGQKNPLHEYNIEAFNAFQKMKNDINDAMAERIFMIIRYYENKDAAMEEKLKTSNVVNSDSGIRRNAECPCGSGKRYKHCHGKY</sequence>
<feature type="binding site" evidence="15">
    <location>
        <position position="501"/>
    </location>
    <ligand>
        <name>ATP</name>
        <dbReference type="ChEBI" id="CHEBI:30616"/>
    </ligand>
</feature>
<dbReference type="SUPFAM" id="SSF52540">
    <property type="entry name" value="P-loop containing nucleoside triphosphate hydrolases"/>
    <property type="match status" value="2"/>
</dbReference>
<evidence type="ECO:0000256" key="9">
    <source>
        <dbReference type="ARBA" id="ARBA00022833"/>
    </source>
</evidence>
<dbReference type="InterPro" id="IPR004027">
    <property type="entry name" value="SEC_C_motif"/>
</dbReference>
<dbReference type="FunFam" id="3.40.50.300:FF:000113">
    <property type="entry name" value="Preprotein translocase subunit SecA"/>
    <property type="match status" value="1"/>
</dbReference>
<dbReference type="GO" id="GO:0005524">
    <property type="term" value="F:ATP binding"/>
    <property type="evidence" value="ECO:0007669"/>
    <property type="project" value="UniProtKB-UniRule"/>
</dbReference>
<accession>A0A2U8BSC0</accession>
<dbReference type="Gene3D" id="3.90.1440.10">
    <property type="entry name" value="SecA, preprotein cross-linking domain"/>
    <property type="match status" value="1"/>
</dbReference>
<comment type="subunit">
    <text evidence="15">Monomer and homodimer. Part of the essential Sec protein translocation apparatus which comprises SecA, SecYEG and auxiliary proteins SecDF-YajC and YidC.</text>
</comment>
<dbReference type="Gene3D" id="1.10.3060.10">
    <property type="entry name" value="Helical scaffold and wing domains of SecA"/>
    <property type="match status" value="1"/>
</dbReference>
<dbReference type="GO" id="GO:0008564">
    <property type="term" value="F:protein-exporting ATPase activity"/>
    <property type="evidence" value="ECO:0007669"/>
    <property type="project" value="UniProtKB-EC"/>
</dbReference>
<dbReference type="Gene3D" id="3.40.50.300">
    <property type="entry name" value="P-loop containing nucleotide triphosphate hydrolases"/>
    <property type="match status" value="2"/>
</dbReference>
<comment type="cofactor">
    <cofactor evidence="1">
        <name>Zn(2+)</name>
        <dbReference type="ChEBI" id="CHEBI:29105"/>
    </cofactor>
</comment>
<comment type="subcellular location">
    <subcellularLocation>
        <location evidence="15">Cell membrane</location>
        <topology evidence="15">Peripheral membrane protein</topology>
        <orientation evidence="15">Cytoplasmic side</orientation>
    </subcellularLocation>
    <subcellularLocation>
        <location evidence="15">Cytoplasm</location>
    </subcellularLocation>
    <text evidence="15">Distribution is 50-50.</text>
</comment>
<dbReference type="InterPro" id="IPR000185">
    <property type="entry name" value="SecA"/>
</dbReference>
<dbReference type="NCBIfam" id="TIGR00963">
    <property type="entry name" value="secA"/>
    <property type="match status" value="1"/>
</dbReference>
<keyword evidence="21" id="KW-1185">Reference proteome</keyword>
<dbReference type="CDD" id="cd18803">
    <property type="entry name" value="SF2_C_secA"/>
    <property type="match status" value="1"/>
</dbReference>
<keyword evidence="6" id="KW-0997">Cell inner membrane</keyword>
<keyword evidence="4 15" id="KW-1003">Cell membrane</keyword>
<keyword evidence="5 15" id="KW-0963">Cytoplasm</keyword>
<dbReference type="EC" id="7.4.2.8" evidence="15"/>
<evidence type="ECO:0000256" key="16">
    <source>
        <dbReference type="RuleBase" id="RU003874"/>
    </source>
</evidence>
<dbReference type="InterPro" id="IPR036266">
    <property type="entry name" value="SecA_Wing/Scaffold_sf"/>
</dbReference>
<dbReference type="PANTHER" id="PTHR30612:SF0">
    <property type="entry name" value="CHLOROPLAST PROTEIN-TRANSPORTING ATPASE"/>
    <property type="match status" value="1"/>
</dbReference>
<dbReference type="SMART" id="SM00958">
    <property type="entry name" value="SecA_PP_bind"/>
    <property type="match status" value="1"/>
</dbReference>
<dbReference type="Pfam" id="PF02810">
    <property type="entry name" value="SEC-C"/>
    <property type="match status" value="1"/>
</dbReference>
<evidence type="ECO:0000256" key="15">
    <source>
        <dbReference type="HAMAP-Rule" id="MF_01382"/>
    </source>
</evidence>
<keyword evidence="10 15" id="KW-0067">ATP-binding</keyword>
<evidence type="ECO:0000256" key="14">
    <source>
        <dbReference type="ARBA" id="ARBA00023136"/>
    </source>
</evidence>
<comment type="function">
    <text evidence="15">Part of the Sec protein translocase complex. Interacts with the SecYEG preprotein conducting channel. Has a central role in coupling the hydrolysis of ATP to the transfer of proteins into and across the cell membrane, serving both as a receptor for the preprotein-SecB complex and as an ATP-driven molecular motor driving the stepwise translocation of polypeptide chains across the membrane.</text>
</comment>
<dbReference type="OrthoDB" id="9805579at2"/>
<organism evidence="20 21">
    <name type="scientific">Candidatus Fokinia solitaria</name>
    <dbReference type="NCBI Taxonomy" id="1802984"/>
    <lineage>
        <taxon>Bacteria</taxon>
        <taxon>Pseudomonadati</taxon>
        <taxon>Pseudomonadota</taxon>
        <taxon>Alphaproteobacteria</taxon>
        <taxon>Rickettsiales</taxon>
        <taxon>Candidatus Midichloriaceae</taxon>
        <taxon>Candidatus Fokinia</taxon>
    </lineage>
</organism>
<evidence type="ECO:0000256" key="11">
    <source>
        <dbReference type="ARBA" id="ARBA00022927"/>
    </source>
</evidence>
<dbReference type="SUPFAM" id="SSF81767">
    <property type="entry name" value="Pre-protein crosslinking domain of SecA"/>
    <property type="match status" value="1"/>
</dbReference>
<protein>
    <recommendedName>
        <fullName evidence="15 16">Protein translocase subunit SecA</fullName>
        <ecNumber evidence="15">7.4.2.8</ecNumber>
    </recommendedName>
</protein>
<comment type="catalytic activity">
    <reaction evidence="15">
        <text>ATP + H2O + cellular proteinSide 1 = ADP + phosphate + cellular proteinSide 2.</text>
        <dbReference type="EC" id="7.4.2.8"/>
    </reaction>
</comment>
<dbReference type="InterPro" id="IPR011130">
    <property type="entry name" value="SecA_preprotein_X-link_dom"/>
</dbReference>
<dbReference type="GO" id="GO:0005829">
    <property type="term" value="C:cytosol"/>
    <property type="evidence" value="ECO:0007669"/>
    <property type="project" value="TreeGrafter"/>
</dbReference>
<evidence type="ECO:0000256" key="8">
    <source>
        <dbReference type="ARBA" id="ARBA00022741"/>
    </source>
</evidence>
<feature type="domain" description="Helicase C-terminal" evidence="18">
    <location>
        <begin position="411"/>
        <end position="612"/>
    </location>
</feature>
<dbReference type="GO" id="GO:0046872">
    <property type="term" value="F:metal ion binding"/>
    <property type="evidence" value="ECO:0007669"/>
    <property type="project" value="UniProtKB-KW"/>
</dbReference>
<keyword evidence="11 15" id="KW-0653">Protein transport</keyword>
<comment type="similarity">
    <text evidence="2 15 16">Belongs to the SecA family.</text>
</comment>
<evidence type="ECO:0000259" key="19">
    <source>
        <dbReference type="PROSITE" id="PS51196"/>
    </source>
</evidence>
<dbReference type="Pfam" id="PF07516">
    <property type="entry name" value="SecA_SW"/>
    <property type="match status" value="1"/>
</dbReference>
<dbReference type="PANTHER" id="PTHR30612">
    <property type="entry name" value="SECA INNER MEMBRANE COMPONENT OF SEC PROTEIN SECRETION SYSTEM"/>
    <property type="match status" value="1"/>
</dbReference>
<evidence type="ECO:0000256" key="13">
    <source>
        <dbReference type="ARBA" id="ARBA00023010"/>
    </source>
</evidence>
<dbReference type="PRINTS" id="PR00906">
    <property type="entry name" value="SECA"/>
</dbReference>
<dbReference type="InterPro" id="IPR014018">
    <property type="entry name" value="SecA_motor_DEAD"/>
</dbReference>
<dbReference type="CDD" id="cd17928">
    <property type="entry name" value="DEXDc_SecA"/>
    <property type="match status" value="1"/>
</dbReference>
<evidence type="ECO:0000256" key="3">
    <source>
        <dbReference type="ARBA" id="ARBA00022448"/>
    </source>
</evidence>
<evidence type="ECO:0000259" key="17">
    <source>
        <dbReference type="PROSITE" id="PS51192"/>
    </source>
</evidence>
<evidence type="ECO:0000256" key="1">
    <source>
        <dbReference type="ARBA" id="ARBA00001947"/>
    </source>
</evidence>
<dbReference type="Pfam" id="PF07517">
    <property type="entry name" value="SecA_DEAD"/>
    <property type="match status" value="1"/>
</dbReference>
<dbReference type="SUPFAM" id="SSF81886">
    <property type="entry name" value="Helical scaffold and wing domains of SecA"/>
    <property type="match status" value="1"/>
</dbReference>
<name>A0A2U8BSC0_9RICK</name>
<feature type="binding site" evidence="15">
    <location>
        <begin position="106"/>
        <end position="110"/>
    </location>
    <ligand>
        <name>ATP</name>
        <dbReference type="ChEBI" id="CHEBI:30616"/>
    </ligand>
</feature>
<dbReference type="AlphaFoldDB" id="A0A2U8BSC0"/>
<dbReference type="PROSITE" id="PS01312">
    <property type="entry name" value="SECA"/>
    <property type="match status" value="1"/>
</dbReference>
<evidence type="ECO:0000256" key="12">
    <source>
        <dbReference type="ARBA" id="ARBA00022967"/>
    </source>
</evidence>
<keyword evidence="9" id="KW-0862">Zinc</keyword>
<dbReference type="InterPro" id="IPR001650">
    <property type="entry name" value="Helicase_C-like"/>
</dbReference>
<dbReference type="InterPro" id="IPR011115">
    <property type="entry name" value="SecA_DEAD"/>
</dbReference>
<dbReference type="PROSITE" id="PS51192">
    <property type="entry name" value="HELICASE_ATP_BIND_1"/>
    <property type="match status" value="1"/>
</dbReference>
<dbReference type="NCBIfam" id="NF006630">
    <property type="entry name" value="PRK09200.1"/>
    <property type="match status" value="1"/>
</dbReference>
<evidence type="ECO:0000256" key="10">
    <source>
        <dbReference type="ARBA" id="ARBA00022840"/>
    </source>
</evidence>
<dbReference type="RefSeq" id="WP_108673209.1">
    <property type="nucleotide sequence ID" value="NZ_CP025989.1"/>
</dbReference>
<dbReference type="InterPro" id="IPR011116">
    <property type="entry name" value="SecA_Wing/Scaffold"/>
</dbReference>
<dbReference type="EMBL" id="CP025989">
    <property type="protein sequence ID" value="AWD33180.1"/>
    <property type="molecule type" value="Genomic_DNA"/>
</dbReference>
<dbReference type="PROSITE" id="PS51194">
    <property type="entry name" value="HELICASE_CTER"/>
    <property type="match status" value="1"/>
</dbReference>
<keyword evidence="7" id="KW-0479">Metal-binding</keyword>
<evidence type="ECO:0000259" key="18">
    <source>
        <dbReference type="PROSITE" id="PS51194"/>
    </source>
</evidence>
<keyword evidence="12 15" id="KW-1278">Translocase</keyword>
<dbReference type="FunFam" id="3.90.1440.10:FF:000001">
    <property type="entry name" value="Preprotein translocase subunit SecA"/>
    <property type="match status" value="1"/>
</dbReference>
<gene>
    <name evidence="15" type="primary">secA</name>
    <name evidence="20" type="ORF">Fsol_00383</name>
</gene>
<dbReference type="InterPro" id="IPR014001">
    <property type="entry name" value="Helicase_ATP-bd"/>
</dbReference>
<dbReference type="InterPro" id="IPR027417">
    <property type="entry name" value="P-loop_NTPase"/>
</dbReference>
<proteinExistence type="inferred from homology"/>
<evidence type="ECO:0000256" key="7">
    <source>
        <dbReference type="ARBA" id="ARBA00022723"/>
    </source>
</evidence>
<feature type="domain" description="SecA family profile" evidence="19">
    <location>
        <begin position="4"/>
        <end position="596"/>
    </location>
</feature>